<reference evidence="1" key="1">
    <citation type="journal article" date="2011" name="Environ. Microbiol.">
        <title>Time-series analyses of Monterey Bay coastal microbial picoplankton using a 'genome proxy' microarray.</title>
        <authorList>
            <person name="Rich V.I."/>
            <person name="Pham V.D."/>
            <person name="Eppley J."/>
            <person name="Shi Y."/>
            <person name="DeLong E.F."/>
        </authorList>
    </citation>
    <scope>NUCLEOTIDE SEQUENCE</scope>
</reference>
<dbReference type="EMBL" id="GU474881">
    <property type="protein sequence ID" value="ADI18110.1"/>
    <property type="molecule type" value="Genomic_DNA"/>
</dbReference>
<evidence type="ECO:0000313" key="1">
    <source>
        <dbReference type="EMBL" id="ADI18110.1"/>
    </source>
</evidence>
<dbReference type="AntiFam" id="ANF00010">
    <property type="entry name" value="tRNA translation"/>
</dbReference>
<name>E0XUL9_9BACT</name>
<proteinExistence type="predicted"/>
<sequence length="62" mass="6739">MAGGLAQLGERLVCNQEVTGSSPVFSTSLLLVTGVVSRAGWKFWTRVLCSLEFRGVILRIDI</sequence>
<dbReference type="AlphaFoldDB" id="E0XUL9"/>
<protein>
    <submittedName>
        <fullName evidence="1">Uncharacterized protein</fullName>
    </submittedName>
</protein>
<accession>E0XUL9</accession>
<organism evidence="1">
    <name type="scientific">uncultured Acidobacteriales bacterium HF0200_23L05</name>
    <dbReference type="NCBI Taxonomy" id="710732"/>
    <lineage>
        <taxon>Bacteria</taxon>
        <taxon>Pseudomonadati</taxon>
        <taxon>Acidobacteriota</taxon>
        <taxon>Terriglobia</taxon>
        <taxon>Terriglobales</taxon>
        <taxon>environmental samples</taxon>
    </lineage>
</organism>